<protein>
    <submittedName>
        <fullName evidence="3">Uncharacterized protein</fullName>
    </submittedName>
</protein>
<dbReference type="AlphaFoldDB" id="A0A6A4FWQ4"/>
<comment type="caution">
    <text evidence="3">The sequence shown here is derived from an EMBL/GenBank/DDBJ whole genome shotgun (WGS) entry which is preliminary data.</text>
</comment>
<organism evidence="3 5">
    <name type="scientific">Phytophthora rubi</name>
    <dbReference type="NCBI Taxonomy" id="129364"/>
    <lineage>
        <taxon>Eukaryota</taxon>
        <taxon>Sar</taxon>
        <taxon>Stramenopiles</taxon>
        <taxon>Oomycota</taxon>
        <taxon>Peronosporomycetes</taxon>
        <taxon>Peronosporales</taxon>
        <taxon>Peronosporaceae</taxon>
        <taxon>Phytophthora</taxon>
    </lineage>
</organism>
<dbReference type="Proteomes" id="UP000434957">
    <property type="component" value="Unassembled WGS sequence"/>
</dbReference>
<dbReference type="EMBL" id="QXFU01000098">
    <property type="protein sequence ID" value="KAE9044423.1"/>
    <property type="molecule type" value="Genomic_DNA"/>
</dbReference>
<evidence type="ECO:0000313" key="2">
    <source>
        <dbReference type="EMBL" id="KAE9049938.1"/>
    </source>
</evidence>
<evidence type="ECO:0000313" key="1">
    <source>
        <dbReference type="EMBL" id="KAE9044423.1"/>
    </source>
</evidence>
<dbReference type="Proteomes" id="UP000429607">
    <property type="component" value="Unassembled WGS sequence"/>
</dbReference>
<dbReference type="Gene3D" id="3.40.50.1240">
    <property type="entry name" value="Phosphoglycerate mutase-like"/>
    <property type="match status" value="1"/>
</dbReference>
<sequence length="162" mass="18136">MAITKSLRTLVKHLDNISEDEITGLNIPTLVYHLDENLAHKDAIAPLSAFYLGDQHETRTRILAASTSIHQCLPQISLEFHPAHTKPADTECAEEVAVERQARAHRRQQRTSWIESLCLACAGDLLNRDGDLKPMLRKLAAPWFTPDDEGFCESISCTSCWA</sequence>
<dbReference type="EMBL" id="QXFV01000101">
    <property type="protein sequence ID" value="KAE9049938.1"/>
    <property type="molecule type" value="Genomic_DNA"/>
</dbReference>
<evidence type="ECO:0000313" key="4">
    <source>
        <dbReference type="Proteomes" id="UP000429607"/>
    </source>
</evidence>
<accession>A0A6A4FWQ4</accession>
<dbReference type="Proteomes" id="UP000435112">
    <property type="component" value="Unassembled WGS sequence"/>
</dbReference>
<reference evidence="3 5" key="1">
    <citation type="submission" date="2018-08" db="EMBL/GenBank/DDBJ databases">
        <title>Genomic investigation of the strawberry pathogen Phytophthora fragariae indicates pathogenicity is determined by transcriptional variation in three key races.</title>
        <authorList>
            <person name="Adams T.M."/>
            <person name="Armitage A.D."/>
            <person name="Sobczyk M.K."/>
            <person name="Bates H.J."/>
            <person name="Dunwell J.M."/>
            <person name="Nellist C.F."/>
            <person name="Harrison R.J."/>
        </authorList>
    </citation>
    <scope>NUCLEOTIDE SEQUENCE [LARGE SCALE GENOMIC DNA]</scope>
    <source>
        <strain evidence="2 4">SCRP249</strain>
        <strain evidence="1 6">SCRP324</strain>
        <strain evidence="3 5">SCRP333</strain>
    </source>
</reference>
<keyword evidence="5" id="KW-1185">Reference proteome</keyword>
<name>A0A6A4FWQ4_9STRA</name>
<proteinExistence type="predicted"/>
<dbReference type="OrthoDB" id="354304at2759"/>
<evidence type="ECO:0000313" key="5">
    <source>
        <dbReference type="Proteomes" id="UP000434957"/>
    </source>
</evidence>
<dbReference type="EMBL" id="QXFT01000099">
    <property type="protein sequence ID" value="KAE9355154.1"/>
    <property type="molecule type" value="Genomic_DNA"/>
</dbReference>
<gene>
    <name evidence="2" type="ORF">PR001_g2850</name>
    <name evidence="1" type="ORF">PR002_g2798</name>
    <name evidence="3" type="ORF">PR003_g2989</name>
</gene>
<dbReference type="InterPro" id="IPR029033">
    <property type="entry name" value="His_PPase_superfam"/>
</dbReference>
<evidence type="ECO:0000313" key="6">
    <source>
        <dbReference type="Proteomes" id="UP000435112"/>
    </source>
</evidence>
<evidence type="ECO:0000313" key="3">
    <source>
        <dbReference type="EMBL" id="KAE9355154.1"/>
    </source>
</evidence>